<organism evidence="1 2">
    <name type="scientific">Sinanodonta woodiana</name>
    <name type="common">Chinese pond mussel</name>
    <name type="synonym">Anodonta woodiana</name>
    <dbReference type="NCBI Taxonomy" id="1069815"/>
    <lineage>
        <taxon>Eukaryota</taxon>
        <taxon>Metazoa</taxon>
        <taxon>Spiralia</taxon>
        <taxon>Lophotrochozoa</taxon>
        <taxon>Mollusca</taxon>
        <taxon>Bivalvia</taxon>
        <taxon>Autobranchia</taxon>
        <taxon>Heteroconchia</taxon>
        <taxon>Palaeoheterodonta</taxon>
        <taxon>Unionida</taxon>
        <taxon>Unionoidea</taxon>
        <taxon>Unionidae</taxon>
        <taxon>Unioninae</taxon>
        <taxon>Sinanodonta</taxon>
    </lineage>
</organism>
<sequence length="62" mass="6887">TDNIKNGLSPNTVQDSLVNLTHFTNPDKVELQKAEVQIVSTILDNVVQISNHTDNITNNEIE</sequence>
<dbReference type="Proteomes" id="UP001634394">
    <property type="component" value="Unassembled WGS sequence"/>
</dbReference>
<reference evidence="1 2" key="1">
    <citation type="submission" date="2024-11" db="EMBL/GenBank/DDBJ databases">
        <title>Chromosome-level genome assembly of the freshwater bivalve Anodonta woodiana.</title>
        <authorList>
            <person name="Chen X."/>
        </authorList>
    </citation>
    <scope>NUCLEOTIDE SEQUENCE [LARGE SCALE GENOMIC DNA]</scope>
    <source>
        <strain evidence="1">MN2024</strain>
        <tissue evidence="1">Gills</tissue>
    </source>
</reference>
<name>A0ABD3WQ99_SINWO</name>
<evidence type="ECO:0000313" key="1">
    <source>
        <dbReference type="EMBL" id="KAL3875656.1"/>
    </source>
</evidence>
<dbReference type="AlphaFoldDB" id="A0ABD3WQ99"/>
<keyword evidence="2" id="KW-1185">Reference proteome</keyword>
<evidence type="ECO:0000313" key="2">
    <source>
        <dbReference type="Proteomes" id="UP001634394"/>
    </source>
</evidence>
<accession>A0ABD3WQ99</accession>
<feature type="non-terminal residue" evidence="1">
    <location>
        <position position="1"/>
    </location>
</feature>
<feature type="non-terminal residue" evidence="1">
    <location>
        <position position="62"/>
    </location>
</feature>
<dbReference type="EMBL" id="JBJQND010000005">
    <property type="protein sequence ID" value="KAL3875656.1"/>
    <property type="molecule type" value="Genomic_DNA"/>
</dbReference>
<gene>
    <name evidence="1" type="ORF">ACJMK2_033586</name>
</gene>
<proteinExistence type="predicted"/>
<protein>
    <submittedName>
        <fullName evidence="1">Uncharacterized protein</fullName>
    </submittedName>
</protein>
<comment type="caution">
    <text evidence="1">The sequence shown here is derived from an EMBL/GenBank/DDBJ whole genome shotgun (WGS) entry which is preliminary data.</text>
</comment>